<dbReference type="EMBL" id="GECZ01023911">
    <property type="protein sequence ID" value="JAS45858.1"/>
    <property type="molecule type" value="Transcribed_RNA"/>
</dbReference>
<reference evidence="1" key="1">
    <citation type="submission" date="2015-11" db="EMBL/GenBank/DDBJ databases">
        <title>De novo transcriptome assembly of four potential Pierce s Disease insect vectors from Arizona vineyards.</title>
        <authorList>
            <person name="Tassone E.E."/>
        </authorList>
    </citation>
    <scope>NUCLEOTIDE SEQUENCE</scope>
</reference>
<dbReference type="GO" id="GO:0009263">
    <property type="term" value="P:deoxyribonucleotide biosynthetic process"/>
    <property type="evidence" value="ECO:0007669"/>
    <property type="project" value="InterPro"/>
</dbReference>
<name>A0A1B6F6K6_9HEMI</name>
<dbReference type="AlphaFoldDB" id="A0A1B6F6K6"/>
<dbReference type="InterPro" id="IPR000358">
    <property type="entry name" value="RNR_small_fam"/>
</dbReference>
<dbReference type="InterPro" id="IPR012348">
    <property type="entry name" value="RNR-like"/>
</dbReference>
<dbReference type="Gene3D" id="1.10.620.20">
    <property type="entry name" value="Ribonucleotide Reductase, subunit A"/>
    <property type="match status" value="1"/>
</dbReference>
<proteinExistence type="predicted"/>
<dbReference type="SUPFAM" id="SSF47240">
    <property type="entry name" value="Ferritin-like"/>
    <property type="match status" value="1"/>
</dbReference>
<dbReference type="Pfam" id="PF00268">
    <property type="entry name" value="Ribonuc_red_sm"/>
    <property type="match status" value="1"/>
</dbReference>
<protein>
    <submittedName>
        <fullName evidence="1">Uncharacterized protein</fullName>
    </submittedName>
</protein>
<evidence type="ECO:0000313" key="1">
    <source>
        <dbReference type="EMBL" id="JAS45858.1"/>
    </source>
</evidence>
<dbReference type="GO" id="GO:0016491">
    <property type="term" value="F:oxidoreductase activity"/>
    <property type="evidence" value="ECO:0007669"/>
    <property type="project" value="InterPro"/>
</dbReference>
<dbReference type="InterPro" id="IPR009078">
    <property type="entry name" value="Ferritin-like_SF"/>
</dbReference>
<gene>
    <name evidence="1" type="ORF">g.15526</name>
</gene>
<accession>A0A1B6F6K6</accession>
<sequence>MPKASVEVYDKENNSPTYIYDASQFTKVDSPGISNGIASLVLRDSTNLVKKEETNGEGKLAVAEGKFDAQLEPLLRENPRRFVVFPIEYHDIWKMYKKAEASFWTAEEVDLSKVHGGLYICEEGST</sequence>
<organism evidence="1">
    <name type="scientific">Cuerna arida</name>
    <dbReference type="NCBI Taxonomy" id="1464854"/>
    <lineage>
        <taxon>Eukaryota</taxon>
        <taxon>Metazoa</taxon>
        <taxon>Ecdysozoa</taxon>
        <taxon>Arthropoda</taxon>
        <taxon>Hexapoda</taxon>
        <taxon>Insecta</taxon>
        <taxon>Pterygota</taxon>
        <taxon>Neoptera</taxon>
        <taxon>Paraneoptera</taxon>
        <taxon>Hemiptera</taxon>
        <taxon>Auchenorrhyncha</taxon>
        <taxon>Membracoidea</taxon>
        <taxon>Cicadellidae</taxon>
        <taxon>Cicadellinae</taxon>
        <taxon>Proconiini</taxon>
        <taxon>Cuerna</taxon>
    </lineage>
</organism>